<dbReference type="Proteomes" id="UP001209878">
    <property type="component" value="Unassembled WGS sequence"/>
</dbReference>
<evidence type="ECO:0000313" key="3">
    <source>
        <dbReference type="Proteomes" id="UP001209878"/>
    </source>
</evidence>
<accession>A0AAD9MXG9</accession>
<organism evidence="2 3">
    <name type="scientific">Ridgeia piscesae</name>
    <name type="common">Tubeworm</name>
    <dbReference type="NCBI Taxonomy" id="27915"/>
    <lineage>
        <taxon>Eukaryota</taxon>
        <taxon>Metazoa</taxon>
        <taxon>Spiralia</taxon>
        <taxon>Lophotrochozoa</taxon>
        <taxon>Annelida</taxon>
        <taxon>Polychaeta</taxon>
        <taxon>Sedentaria</taxon>
        <taxon>Canalipalpata</taxon>
        <taxon>Sabellida</taxon>
        <taxon>Siboglinidae</taxon>
        <taxon>Ridgeia</taxon>
    </lineage>
</organism>
<dbReference type="EMBL" id="JAODUO010006224">
    <property type="protein sequence ID" value="KAK2139709.1"/>
    <property type="molecule type" value="Genomic_DNA"/>
</dbReference>
<comment type="caution">
    <text evidence="2">The sequence shown here is derived from an EMBL/GenBank/DDBJ whole genome shotgun (WGS) entry which is preliminary data.</text>
</comment>
<protein>
    <submittedName>
        <fullName evidence="2">Uncharacterized protein</fullName>
    </submittedName>
</protein>
<proteinExistence type="predicted"/>
<name>A0AAD9MXG9_RIDPI</name>
<dbReference type="AlphaFoldDB" id="A0AAD9MXG9"/>
<keyword evidence="3" id="KW-1185">Reference proteome</keyword>
<dbReference type="PANTHER" id="PTHR33206:SF1">
    <property type="entry name" value="DNA-DIRECTED DNA POLYMERASE"/>
    <property type="match status" value="1"/>
</dbReference>
<dbReference type="PANTHER" id="PTHR33206">
    <property type="entry name" value="PROTEIN CBG10425"/>
    <property type="match status" value="1"/>
</dbReference>
<evidence type="ECO:0000313" key="1">
    <source>
        <dbReference type="EMBL" id="KAK2139709.1"/>
    </source>
</evidence>
<sequence length="403" mass="47099">MLPVFKNNTDSRDYIGPFMRQYTKDNDMMSTQRRMLVGSYHGEKPLLATPSLQWYLSHGLVVDHVYQIIEFQPLSSLWKCGDSCGKDPVYSTGTNVPLMELSDTYTPEVSFTQHRRFINASTKRLFGRKTDLIITLIVPQETDEEEEEEDEGLASHRKKTYSILTDKLLVWLHQMPVINFNSGRYDLNTIKKCLVPYILLGDASETASCFVIKRRNILMCLSTKILKFLDMVNYLAPSFSYENYLKTYGCELTKGHFPYEYMDDVRNLDDRFLPPKEAFYSRLKNEGISVEDYAECETVWRDTHITTMRDLFVWHNNLNVIPFSEAIKKKTAFYQQRRIDMFKYGISVPGLMSLYLFNDLPPNTYVTLFNEKDKYLHHLLKNQIVGGPVIIFQRYHDSDVTKI</sequence>
<evidence type="ECO:0000313" key="2">
    <source>
        <dbReference type="EMBL" id="KAK2146604.1"/>
    </source>
</evidence>
<dbReference type="EMBL" id="JAODUO010003611">
    <property type="protein sequence ID" value="KAK2146604.1"/>
    <property type="molecule type" value="Genomic_DNA"/>
</dbReference>
<gene>
    <name evidence="2" type="ORF">NP493_3619g00000</name>
    <name evidence="1" type="ORF">NP493_6233g00000</name>
</gene>
<reference evidence="2" key="1">
    <citation type="journal article" date="2023" name="Mol. Biol. Evol.">
        <title>Third-Generation Sequencing Reveals the Adaptive Role of the Epigenome in Three Deep-Sea Polychaetes.</title>
        <authorList>
            <person name="Perez M."/>
            <person name="Aroh O."/>
            <person name="Sun Y."/>
            <person name="Lan Y."/>
            <person name="Juniper S.K."/>
            <person name="Young C.R."/>
            <person name="Angers B."/>
            <person name="Qian P.Y."/>
        </authorList>
    </citation>
    <scope>NUCLEOTIDE SEQUENCE</scope>
    <source>
        <strain evidence="2">R07B-5</strain>
    </source>
</reference>